<evidence type="ECO:0000256" key="3">
    <source>
        <dbReference type="ARBA" id="ARBA00022723"/>
    </source>
</evidence>
<organism evidence="8 9">
    <name type="scientific">Pleomassaria siparia CBS 279.74</name>
    <dbReference type="NCBI Taxonomy" id="1314801"/>
    <lineage>
        <taxon>Eukaryota</taxon>
        <taxon>Fungi</taxon>
        <taxon>Dikarya</taxon>
        <taxon>Ascomycota</taxon>
        <taxon>Pezizomycotina</taxon>
        <taxon>Dothideomycetes</taxon>
        <taxon>Pleosporomycetidae</taxon>
        <taxon>Pleosporales</taxon>
        <taxon>Pleomassariaceae</taxon>
        <taxon>Pleomassaria</taxon>
    </lineage>
</organism>
<dbReference type="Gene3D" id="3.40.50.720">
    <property type="entry name" value="NAD(P)-binding Rossmann-like Domain"/>
    <property type="match status" value="1"/>
</dbReference>
<evidence type="ECO:0000313" key="8">
    <source>
        <dbReference type="EMBL" id="KAF2708023.1"/>
    </source>
</evidence>
<proteinExistence type="inferred from homology"/>
<dbReference type="Proteomes" id="UP000799428">
    <property type="component" value="Unassembled WGS sequence"/>
</dbReference>
<evidence type="ECO:0000259" key="7">
    <source>
        <dbReference type="SMART" id="SM00829"/>
    </source>
</evidence>
<name>A0A6G1K5X9_9PLEO</name>
<evidence type="ECO:0000256" key="1">
    <source>
        <dbReference type="ARBA" id="ARBA00001947"/>
    </source>
</evidence>
<dbReference type="GO" id="GO:0046872">
    <property type="term" value="F:metal ion binding"/>
    <property type="evidence" value="ECO:0007669"/>
    <property type="project" value="UniProtKB-KW"/>
</dbReference>
<dbReference type="InterPro" id="IPR020843">
    <property type="entry name" value="ER"/>
</dbReference>
<feature type="domain" description="Enoyl reductase (ER)" evidence="7">
    <location>
        <begin position="9"/>
        <end position="337"/>
    </location>
</feature>
<evidence type="ECO:0000313" key="9">
    <source>
        <dbReference type="Proteomes" id="UP000799428"/>
    </source>
</evidence>
<dbReference type="FunFam" id="3.40.50.720:FF:000039">
    <property type="entry name" value="Alcohol dehydrogenase AdhP"/>
    <property type="match status" value="1"/>
</dbReference>
<comment type="similarity">
    <text evidence="2">Belongs to the zinc-containing alcohol dehydrogenase family.</text>
</comment>
<dbReference type="Gene3D" id="3.90.180.10">
    <property type="entry name" value="Medium-chain alcohol dehydrogenases, catalytic domain"/>
    <property type="match status" value="1"/>
</dbReference>
<keyword evidence="4" id="KW-0862">Zinc</keyword>
<dbReference type="OrthoDB" id="1879366at2759"/>
<keyword evidence="5" id="KW-0560">Oxidoreductase</keyword>
<dbReference type="InterPro" id="IPR011032">
    <property type="entry name" value="GroES-like_sf"/>
</dbReference>
<accession>A0A6G1K5X9</accession>
<evidence type="ECO:0000256" key="5">
    <source>
        <dbReference type="ARBA" id="ARBA00023002"/>
    </source>
</evidence>
<dbReference type="AlphaFoldDB" id="A0A6G1K5X9"/>
<dbReference type="SUPFAM" id="SSF50129">
    <property type="entry name" value="GroES-like"/>
    <property type="match status" value="1"/>
</dbReference>
<dbReference type="PANTHER" id="PTHR42940:SF8">
    <property type="entry name" value="VACUOLAR PROTEIN SORTING-ASSOCIATED PROTEIN 11"/>
    <property type="match status" value="1"/>
</dbReference>
<comment type="cofactor">
    <cofactor evidence="1">
        <name>Zn(2+)</name>
        <dbReference type="ChEBI" id="CHEBI:29105"/>
    </cofactor>
</comment>
<gene>
    <name evidence="8" type="ORF">K504DRAFT_434148</name>
</gene>
<keyword evidence="3" id="KW-0479">Metal-binding</keyword>
<evidence type="ECO:0000256" key="2">
    <source>
        <dbReference type="ARBA" id="ARBA00008072"/>
    </source>
</evidence>
<dbReference type="InterPro" id="IPR013149">
    <property type="entry name" value="ADH-like_C"/>
</dbReference>
<keyword evidence="9" id="KW-1185">Reference proteome</keyword>
<dbReference type="GO" id="GO:0018455">
    <property type="term" value="F:alcohol dehydrogenase [NAD(P)+] activity"/>
    <property type="evidence" value="ECO:0007669"/>
    <property type="project" value="UniProtKB-ARBA"/>
</dbReference>
<keyword evidence="6" id="KW-0520">NAD</keyword>
<reference evidence="8" key="1">
    <citation type="journal article" date="2020" name="Stud. Mycol.">
        <title>101 Dothideomycetes genomes: a test case for predicting lifestyles and emergence of pathogens.</title>
        <authorList>
            <person name="Haridas S."/>
            <person name="Albert R."/>
            <person name="Binder M."/>
            <person name="Bloem J."/>
            <person name="Labutti K."/>
            <person name="Salamov A."/>
            <person name="Andreopoulos B."/>
            <person name="Baker S."/>
            <person name="Barry K."/>
            <person name="Bills G."/>
            <person name="Bluhm B."/>
            <person name="Cannon C."/>
            <person name="Castanera R."/>
            <person name="Culley D."/>
            <person name="Daum C."/>
            <person name="Ezra D."/>
            <person name="Gonzalez J."/>
            <person name="Henrissat B."/>
            <person name="Kuo A."/>
            <person name="Liang C."/>
            <person name="Lipzen A."/>
            <person name="Lutzoni F."/>
            <person name="Magnuson J."/>
            <person name="Mondo S."/>
            <person name="Nolan M."/>
            <person name="Ohm R."/>
            <person name="Pangilinan J."/>
            <person name="Park H.-J."/>
            <person name="Ramirez L."/>
            <person name="Alfaro M."/>
            <person name="Sun H."/>
            <person name="Tritt A."/>
            <person name="Yoshinaga Y."/>
            <person name="Zwiers L.-H."/>
            <person name="Turgeon B."/>
            <person name="Goodwin S."/>
            <person name="Spatafora J."/>
            <person name="Crous P."/>
            <person name="Grigoriev I."/>
        </authorList>
    </citation>
    <scope>NUCLEOTIDE SEQUENCE</scope>
    <source>
        <strain evidence="8">CBS 279.74</strain>
    </source>
</reference>
<dbReference type="InterPro" id="IPR013154">
    <property type="entry name" value="ADH-like_N"/>
</dbReference>
<protein>
    <submittedName>
        <fullName evidence="8">Alcohol dehydrogenase</fullName>
    </submittedName>
</protein>
<evidence type="ECO:0000256" key="4">
    <source>
        <dbReference type="ARBA" id="ARBA00022833"/>
    </source>
</evidence>
<sequence length="338" mass="36272">MKAGQWDPKQQKVVVIDVPKPTAGPGQFLVKIQSASLCHSDLIVALRPDRPVTLGHEGVGYIEAIDSGAEGKGFKVGDAIGFNYFIGCCFECEACMVHNMWCETGKSTLQGFVVDGFFAEYAVVDHQNAVALPSNLDISKAAPLFCAGITAFHSVDTCELKEGEWLAVIGCGGLGQYAIQYAKAMGYKTIGLDINDSQLEMAKSVGADAVFNSMSNKNYVEEVKKLTGGKGVHAAAVYSGSNAAYAGAPNVLRIGGLLMVVGIAPNPLDFITTFDLATGKYRVKADSTSIPQRMKKAVDFTAKHKIEAAVDFRKIEDLPQMVEDMQNGKAEKRQVVIF</sequence>
<dbReference type="SUPFAM" id="SSF51735">
    <property type="entry name" value="NAD(P)-binding Rossmann-fold domains"/>
    <property type="match status" value="1"/>
</dbReference>
<dbReference type="EMBL" id="MU005772">
    <property type="protein sequence ID" value="KAF2708023.1"/>
    <property type="molecule type" value="Genomic_DNA"/>
</dbReference>
<dbReference type="Pfam" id="PF00107">
    <property type="entry name" value="ADH_zinc_N"/>
    <property type="match status" value="1"/>
</dbReference>
<dbReference type="PANTHER" id="PTHR42940">
    <property type="entry name" value="ALCOHOL DEHYDROGENASE 1-RELATED"/>
    <property type="match status" value="1"/>
</dbReference>
<dbReference type="SMART" id="SM00829">
    <property type="entry name" value="PKS_ER"/>
    <property type="match status" value="1"/>
</dbReference>
<dbReference type="Pfam" id="PF08240">
    <property type="entry name" value="ADH_N"/>
    <property type="match status" value="1"/>
</dbReference>
<evidence type="ECO:0000256" key="6">
    <source>
        <dbReference type="ARBA" id="ARBA00023027"/>
    </source>
</evidence>
<dbReference type="InterPro" id="IPR036291">
    <property type="entry name" value="NAD(P)-bd_dom_sf"/>
</dbReference>